<dbReference type="GO" id="GO:0005737">
    <property type="term" value="C:cytoplasm"/>
    <property type="evidence" value="ECO:0007669"/>
    <property type="project" value="UniProtKB-SubCell"/>
</dbReference>
<evidence type="ECO:0000256" key="5">
    <source>
        <dbReference type="ARBA" id="ARBA00023204"/>
    </source>
</evidence>
<feature type="region of interest" description="Domain III" evidence="6">
    <location>
        <begin position="141"/>
        <end position="181"/>
    </location>
</feature>
<dbReference type="Gene3D" id="2.40.50.140">
    <property type="entry name" value="Nucleic acid-binding proteins"/>
    <property type="match status" value="1"/>
</dbReference>
<dbReference type="GO" id="GO:0006281">
    <property type="term" value="P:DNA repair"/>
    <property type="evidence" value="ECO:0007669"/>
    <property type="project" value="UniProtKB-UniRule"/>
</dbReference>
<dbReference type="Gene3D" id="1.10.150.20">
    <property type="entry name" value="5' to 3' exonuclease, C-terminal subdomain"/>
    <property type="match status" value="1"/>
</dbReference>
<dbReference type="GO" id="GO:0009378">
    <property type="term" value="F:four-way junction helicase activity"/>
    <property type="evidence" value="ECO:0007669"/>
    <property type="project" value="InterPro"/>
</dbReference>
<name>A0A0G1XX03_9BACT</name>
<dbReference type="Pfam" id="PF07499">
    <property type="entry name" value="RuvA_C"/>
    <property type="match status" value="1"/>
</dbReference>
<evidence type="ECO:0000256" key="4">
    <source>
        <dbReference type="ARBA" id="ARBA00023172"/>
    </source>
</evidence>
<evidence type="ECO:0000313" key="9">
    <source>
        <dbReference type="Proteomes" id="UP000033865"/>
    </source>
</evidence>
<dbReference type="GO" id="GO:0000400">
    <property type="term" value="F:four-way junction DNA binding"/>
    <property type="evidence" value="ECO:0007669"/>
    <property type="project" value="UniProtKB-UniRule"/>
</dbReference>
<feature type="domain" description="Helix-hairpin-helix DNA-binding motif class 1" evidence="7">
    <location>
        <begin position="70"/>
        <end position="89"/>
    </location>
</feature>
<evidence type="ECO:0000256" key="2">
    <source>
        <dbReference type="ARBA" id="ARBA00022763"/>
    </source>
</evidence>
<comment type="caution">
    <text evidence="8">The sequence shown here is derived from an EMBL/GenBank/DDBJ whole genome shotgun (WGS) entry which is preliminary data.</text>
</comment>
<dbReference type="Pfam" id="PF14520">
    <property type="entry name" value="HHH_5"/>
    <property type="match status" value="1"/>
</dbReference>
<comment type="function">
    <text evidence="6">The RuvA-RuvB-RuvC complex processes Holliday junction (HJ) DNA during genetic recombination and DNA repair, while the RuvA-RuvB complex plays an important role in the rescue of blocked DNA replication forks via replication fork reversal (RFR). RuvA specifically binds to HJ cruciform DNA, conferring on it an open structure. The RuvB hexamer acts as an ATP-dependent pump, pulling dsDNA into and through the RuvAB complex. HJ branch migration allows RuvC to scan DNA until it finds its consensus sequence, where it cleaves and resolves the cruciform DNA.</text>
</comment>
<dbReference type="GO" id="GO:0009379">
    <property type="term" value="C:Holliday junction helicase complex"/>
    <property type="evidence" value="ECO:0007669"/>
    <property type="project" value="InterPro"/>
</dbReference>
<dbReference type="InterPro" id="IPR036267">
    <property type="entry name" value="RuvA_C_sf"/>
</dbReference>
<dbReference type="InterPro" id="IPR010994">
    <property type="entry name" value="RuvA_2-like"/>
</dbReference>
<dbReference type="SUPFAM" id="SSF46929">
    <property type="entry name" value="DNA helicase RuvA subunit, C-terminal domain"/>
    <property type="match status" value="1"/>
</dbReference>
<dbReference type="GO" id="GO:0006310">
    <property type="term" value="P:DNA recombination"/>
    <property type="evidence" value="ECO:0007669"/>
    <property type="project" value="UniProtKB-UniRule"/>
</dbReference>
<dbReference type="Gene3D" id="1.10.8.10">
    <property type="entry name" value="DNA helicase RuvA subunit, C-terminal domain"/>
    <property type="match status" value="1"/>
</dbReference>
<evidence type="ECO:0000256" key="6">
    <source>
        <dbReference type="HAMAP-Rule" id="MF_00031"/>
    </source>
</evidence>
<keyword evidence="3 6" id="KW-0238">DNA-binding</keyword>
<feature type="domain" description="Helix-hairpin-helix DNA-binding motif class 1" evidence="7">
    <location>
        <begin position="105"/>
        <end position="124"/>
    </location>
</feature>
<dbReference type="HAMAP" id="MF_00031">
    <property type="entry name" value="DNA_HJ_migration_RuvA"/>
    <property type="match status" value="1"/>
</dbReference>
<dbReference type="InterPro" id="IPR011114">
    <property type="entry name" value="RuvA_C"/>
</dbReference>
<dbReference type="InterPro" id="IPR003583">
    <property type="entry name" value="Hlx-hairpin-Hlx_DNA-bd_motif"/>
</dbReference>
<gene>
    <name evidence="6" type="primary">ruvA</name>
    <name evidence="8" type="ORF">UY82_C0038G0018</name>
</gene>
<sequence length="181" mass="19793">MIIKLQGVISHRGKDYVIFDVGAVGYRLVIPEFAMLQLHGTMSLFCHEVHRDDAHEIFGFLSLDALELFWKLISVSGVGPRSAQKIVFAGEGAEVRGKIMEGDLAFLQSVPGIGRKTAQKIVLELKGVLTEDENTRTGGDEDALQALVGLGYKRKEALEILKGLEGSTEEKIKSALKSLAR</sequence>
<protein>
    <recommendedName>
        <fullName evidence="6">Holliday junction branch migration complex subunit RuvA</fullName>
    </recommendedName>
</protein>
<comment type="subunit">
    <text evidence="6">Homotetramer. Forms an RuvA(8)-RuvB(12)-Holliday junction (HJ) complex. HJ DNA is sandwiched between 2 RuvA tetramers; dsDNA enters through RuvA and exits via RuvB. An RuvB hexamer assembles on each DNA strand where it exits the tetramer. Each RuvB hexamer is contacted by two RuvA subunits (via domain III) on 2 adjacent RuvB subunits; this complex drives branch migration. In the full resolvosome a probable DNA-RuvA(4)-RuvB(12)-RuvC(2) complex forms which resolves the HJ.</text>
</comment>
<keyword evidence="2 6" id="KW-0227">DNA damage</keyword>
<dbReference type="SMART" id="SM00278">
    <property type="entry name" value="HhH1"/>
    <property type="match status" value="2"/>
</dbReference>
<keyword evidence="4 6" id="KW-0233">DNA recombination</keyword>
<dbReference type="SUPFAM" id="SSF50249">
    <property type="entry name" value="Nucleic acid-binding proteins"/>
    <property type="match status" value="1"/>
</dbReference>
<dbReference type="GO" id="GO:0048476">
    <property type="term" value="C:Holliday junction resolvase complex"/>
    <property type="evidence" value="ECO:0007669"/>
    <property type="project" value="UniProtKB-UniRule"/>
</dbReference>
<evidence type="ECO:0000259" key="7">
    <source>
        <dbReference type="SMART" id="SM00278"/>
    </source>
</evidence>
<keyword evidence="1 6" id="KW-0963">Cytoplasm</keyword>
<comment type="caution">
    <text evidence="6">Lacks conserved residue(s) required for the propagation of feature annotation.</text>
</comment>
<dbReference type="EMBL" id="LCRN01000038">
    <property type="protein sequence ID" value="KKW35470.1"/>
    <property type="molecule type" value="Genomic_DNA"/>
</dbReference>
<keyword evidence="8" id="KW-0378">Hydrolase</keyword>
<dbReference type="AlphaFoldDB" id="A0A0G1XX03"/>
<proteinExistence type="inferred from homology"/>
<accession>A0A0G1XX03</accession>
<reference evidence="8 9" key="1">
    <citation type="journal article" date="2015" name="Nature">
        <title>rRNA introns, odd ribosomes, and small enigmatic genomes across a large radiation of phyla.</title>
        <authorList>
            <person name="Brown C.T."/>
            <person name="Hug L.A."/>
            <person name="Thomas B.C."/>
            <person name="Sharon I."/>
            <person name="Castelle C.J."/>
            <person name="Singh A."/>
            <person name="Wilkins M.J."/>
            <person name="Williams K.H."/>
            <person name="Banfield J.F."/>
        </authorList>
    </citation>
    <scope>NUCLEOTIDE SEQUENCE [LARGE SCALE GENOMIC DNA]</scope>
</reference>
<dbReference type="Pfam" id="PF01330">
    <property type="entry name" value="RuvA_N"/>
    <property type="match status" value="1"/>
</dbReference>
<keyword evidence="8" id="KW-0067">ATP-binding</keyword>
<dbReference type="CDD" id="cd14332">
    <property type="entry name" value="UBA_RuvA_C"/>
    <property type="match status" value="1"/>
</dbReference>
<keyword evidence="5 6" id="KW-0234">DNA repair</keyword>
<comment type="subcellular location">
    <subcellularLocation>
        <location evidence="6">Cytoplasm</location>
    </subcellularLocation>
</comment>
<dbReference type="InterPro" id="IPR012340">
    <property type="entry name" value="NA-bd_OB-fold"/>
</dbReference>
<evidence type="ECO:0000256" key="3">
    <source>
        <dbReference type="ARBA" id="ARBA00023125"/>
    </source>
</evidence>
<dbReference type="GO" id="GO:0005524">
    <property type="term" value="F:ATP binding"/>
    <property type="evidence" value="ECO:0007669"/>
    <property type="project" value="InterPro"/>
</dbReference>
<keyword evidence="8" id="KW-0347">Helicase</keyword>
<keyword evidence="8" id="KW-0547">Nucleotide-binding</keyword>
<dbReference type="Proteomes" id="UP000033865">
    <property type="component" value="Unassembled WGS sequence"/>
</dbReference>
<evidence type="ECO:0000313" key="8">
    <source>
        <dbReference type="EMBL" id="KKW35470.1"/>
    </source>
</evidence>
<dbReference type="InterPro" id="IPR013849">
    <property type="entry name" value="DNA_helicase_Holl-junc_RuvA_I"/>
</dbReference>
<organism evidence="8 9">
    <name type="scientific">Candidatus Uhrbacteria bacterium GW2011_GWC2_53_7</name>
    <dbReference type="NCBI Taxonomy" id="1618986"/>
    <lineage>
        <taxon>Bacteria</taxon>
        <taxon>Candidatus Uhriibacteriota</taxon>
    </lineage>
</organism>
<comment type="domain">
    <text evidence="6">Has three domains with a flexible linker between the domains II and III and assumes an 'L' shape. Domain III is highly mobile and contacts RuvB.</text>
</comment>
<dbReference type="NCBIfam" id="TIGR00084">
    <property type="entry name" value="ruvA"/>
    <property type="match status" value="1"/>
</dbReference>
<comment type="similarity">
    <text evidence="6">Belongs to the RuvA family.</text>
</comment>
<dbReference type="InterPro" id="IPR000085">
    <property type="entry name" value="RuvA"/>
</dbReference>
<evidence type="ECO:0000256" key="1">
    <source>
        <dbReference type="ARBA" id="ARBA00022490"/>
    </source>
</evidence>
<dbReference type="SUPFAM" id="SSF47781">
    <property type="entry name" value="RuvA domain 2-like"/>
    <property type="match status" value="1"/>
</dbReference>